<organism evidence="1 2">
    <name type="scientific">Romanomermis culicivorax</name>
    <name type="common">Nematode worm</name>
    <dbReference type="NCBI Taxonomy" id="13658"/>
    <lineage>
        <taxon>Eukaryota</taxon>
        <taxon>Metazoa</taxon>
        <taxon>Ecdysozoa</taxon>
        <taxon>Nematoda</taxon>
        <taxon>Enoplea</taxon>
        <taxon>Dorylaimia</taxon>
        <taxon>Mermithida</taxon>
        <taxon>Mermithoidea</taxon>
        <taxon>Mermithidae</taxon>
        <taxon>Romanomermis</taxon>
    </lineage>
</organism>
<accession>A0A915KSB7</accession>
<name>A0A915KSB7_ROMCU</name>
<dbReference type="Proteomes" id="UP000887565">
    <property type="component" value="Unplaced"/>
</dbReference>
<sequence length="168" mass="18575">MVLIPIFLHNTMRLKSLNALCEVRFPEKLTNIEMSLFNEYSTDYDMLIQLRSLFMFLQSATNGIEVDSGRTFATSTASTKSAAFLSTVPRTKSNRYDPSNLTMATTSTTVTVIFKINATTLTSGTTRATMPPAKAELEKKNSLATKSGCWSMLIFLALSTFICQLATL</sequence>
<proteinExistence type="predicted"/>
<dbReference type="WBParaSite" id="nRc.2.0.1.t40543-RA">
    <property type="protein sequence ID" value="nRc.2.0.1.t40543-RA"/>
    <property type="gene ID" value="nRc.2.0.1.g40543"/>
</dbReference>
<evidence type="ECO:0000313" key="2">
    <source>
        <dbReference type="WBParaSite" id="nRc.2.0.1.t40543-RA"/>
    </source>
</evidence>
<evidence type="ECO:0000313" key="1">
    <source>
        <dbReference type="Proteomes" id="UP000887565"/>
    </source>
</evidence>
<keyword evidence="1" id="KW-1185">Reference proteome</keyword>
<dbReference type="AlphaFoldDB" id="A0A915KSB7"/>
<protein>
    <submittedName>
        <fullName evidence="2">Uncharacterized protein</fullName>
    </submittedName>
</protein>
<reference evidence="2" key="1">
    <citation type="submission" date="2022-11" db="UniProtKB">
        <authorList>
            <consortium name="WormBaseParasite"/>
        </authorList>
    </citation>
    <scope>IDENTIFICATION</scope>
</reference>